<dbReference type="InterPro" id="IPR015424">
    <property type="entry name" value="PyrdxlP-dep_Trfase"/>
</dbReference>
<evidence type="ECO:0000256" key="4">
    <source>
        <dbReference type="ARBA" id="ARBA00023125"/>
    </source>
</evidence>
<protein>
    <submittedName>
        <fullName evidence="7">GntR family transcriptional regulator</fullName>
    </submittedName>
</protein>
<keyword evidence="8" id="KW-1185">Reference proteome</keyword>
<gene>
    <name evidence="7" type="ORF">SG0102_01910</name>
</gene>
<name>A0A3G9J249_9FIRM</name>
<dbReference type="OrthoDB" id="9808770at2"/>
<dbReference type="RefSeq" id="WP_125118222.1">
    <property type="nucleotide sequence ID" value="NZ_AP019309.1"/>
</dbReference>
<dbReference type="InParanoid" id="A0A3G9J249"/>
<dbReference type="FunCoup" id="A0A3G9J249">
    <property type="interactions" value="51"/>
</dbReference>
<comment type="similarity">
    <text evidence="1">In the C-terminal section; belongs to the class-I pyridoxal-phosphate-dependent aminotransferase family.</text>
</comment>
<evidence type="ECO:0000256" key="3">
    <source>
        <dbReference type="ARBA" id="ARBA00023015"/>
    </source>
</evidence>
<dbReference type="CDD" id="cd00609">
    <property type="entry name" value="AAT_like"/>
    <property type="match status" value="1"/>
</dbReference>
<dbReference type="Gene3D" id="1.10.10.10">
    <property type="entry name" value="Winged helix-like DNA-binding domain superfamily/Winged helix DNA-binding domain"/>
    <property type="match status" value="1"/>
</dbReference>
<dbReference type="PANTHER" id="PTHR46577">
    <property type="entry name" value="HTH-TYPE TRANSCRIPTIONAL REGULATORY PROTEIN GABR"/>
    <property type="match status" value="1"/>
</dbReference>
<feature type="domain" description="HTH gntR-type" evidence="6">
    <location>
        <begin position="10"/>
        <end position="78"/>
    </location>
</feature>
<keyword evidence="4" id="KW-0238">DNA-binding</keyword>
<dbReference type="EMBL" id="AP019309">
    <property type="protein sequence ID" value="BBH25257.1"/>
    <property type="molecule type" value="Genomic_DNA"/>
</dbReference>
<dbReference type="Pfam" id="PF00392">
    <property type="entry name" value="GntR"/>
    <property type="match status" value="1"/>
</dbReference>
<keyword evidence="3" id="KW-0805">Transcription regulation</keyword>
<dbReference type="SMART" id="SM00345">
    <property type="entry name" value="HTH_GNTR"/>
    <property type="match status" value="1"/>
</dbReference>
<dbReference type="KEGG" id="ebm:SG0102_01910"/>
<accession>A0A3G9J249</accession>
<organism evidence="7 8">
    <name type="scientific">Intestinibaculum porci</name>
    <dbReference type="NCBI Taxonomy" id="2487118"/>
    <lineage>
        <taxon>Bacteria</taxon>
        <taxon>Bacillati</taxon>
        <taxon>Bacillota</taxon>
        <taxon>Erysipelotrichia</taxon>
        <taxon>Erysipelotrichales</taxon>
        <taxon>Erysipelotrichaceae</taxon>
        <taxon>Intestinibaculum</taxon>
    </lineage>
</organism>
<evidence type="ECO:0000256" key="2">
    <source>
        <dbReference type="ARBA" id="ARBA00022898"/>
    </source>
</evidence>
<dbReference type="InterPro" id="IPR015421">
    <property type="entry name" value="PyrdxlP-dep_Trfase_major"/>
</dbReference>
<evidence type="ECO:0000313" key="7">
    <source>
        <dbReference type="EMBL" id="BBH25257.1"/>
    </source>
</evidence>
<dbReference type="GO" id="GO:0003700">
    <property type="term" value="F:DNA-binding transcription factor activity"/>
    <property type="evidence" value="ECO:0007669"/>
    <property type="project" value="InterPro"/>
</dbReference>
<dbReference type="PANTHER" id="PTHR46577:SF1">
    <property type="entry name" value="HTH-TYPE TRANSCRIPTIONAL REGULATORY PROTEIN GABR"/>
    <property type="match status" value="1"/>
</dbReference>
<evidence type="ECO:0000313" key="8">
    <source>
        <dbReference type="Proteomes" id="UP000268059"/>
    </source>
</evidence>
<dbReference type="SUPFAM" id="SSF53383">
    <property type="entry name" value="PLP-dependent transferases"/>
    <property type="match status" value="1"/>
</dbReference>
<sequence length="461" mass="52877">MITYSFTNEDTLTNQLYEAIKNDITNGTLKDNEKLPSKRALAKHLNISTITVENAYMQLLSEGYIYSKPRSGYYVAHILHRPKRQTIPLIHEEKKEKMKIDFSSNATSPDHFPFTSWAKVSRYVLTNKQKQLLEPMPSQGLADLREAIALHLLDFKDMAVSPSQIIIGAGTEYLYGLLIQFFGFDVFYGLETPGYATLSHVYEAYHVTSIPLPIDHEGVKMSALYDSPVDILHVTPGHHFPTGITMPINRRVELLSWVNTSRYIIEDDYDSEFRMMGKPLPSLFSIDTTDHVIYMNTFTKTLSSTVRVSYMVLPVHLVEAFKKKLSFYNCSVSSFEQEILASFIQEGYFEKHINRMRTIYRRKRNEVLHLFTSHPLSSCSHISEENAGLHFLLTIDCAIDVNHFKEILKNHQIKIKSLSDYGGDPTPTFIINYSSLSLDDLPGAFDMMYDIIKEEQSRSSY</sequence>
<evidence type="ECO:0000259" key="6">
    <source>
        <dbReference type="PROSITE" id="PS50949"/>
    </source>
</evidence>
<dbReference type="PROSITE" id="PS50949">
    <property type="entry name" value="HTH_GNTR"/>
    <property type="match status" value="1"/>
</dbReference>
<keyword evidence="2" id="KW-0663">Pyridoxal phosphate</keyword>
<dbReference type="GO" id="GO:0003677">
    <property type="term" value="F:DNA binding"/>
    <property type="evidence" value="ECO:0007669"/>
    <property type="project" value="UniProtKB-KW"/>
</dbReference>
<dbReference type="AlphaFoldDB" id="A0A3G9J249"/>
<dbReference type="InterPro" id="IPR000524">
    <property type="entry name" value="Tscrpt_reg_HTH_GntR"/>
</dbReference>
<dbReference type="SUPFAM" id="SSF46785">
    <property type="entry name" value="Winged helix' DNA-binding domain"/>
    <property type="match status" value="1"/>
</dbReference>
<proteinExistence type="inferred from homology"/>
<dbReference type="InterPro" id="IPR036390">
    <property type="entry name" value="WH_DNA-bd_sf"/>
</dbReference>
<dbReference type="Gene3D" id="3.40.640.10">
    <property type="entry name" value="Type I PLP-dependent aspartate aminotransferase-like (Major domain)"/>
    <property type="match status" value="1"/>
</dbReference>
<dbReference type="CDD" id="cd07377">
    <property type="entry name" value="WHTH_GntR"/>
    <property type="match status" value="1"/>
</dbReference>
<reference evidence="7 8" key="1">
    <citation type="submission" date="2018-11" db="EMBL/GenBank/DDBJ databases">
        <title>Novel Erysipelotrichaceae bacterium isolated from small intestine of a swine.</title>
        <authorList>
            <person name="Kim J.S."/>
            <person name="Choe H."/>
            <person name="Lee Y.R."/>
            <person name="Kim K.M."/>
            <person name="Park D.S."/>
        </authorList>
    </citation>
    <scope>NUCLEOTIDE SEQUENCE [LARGE SCALE GENOMIC DNA]</scope>
    <source>
        <strain evidence="7 8">SG0102</strain>
    </source>
</reference>
<dbReference type="InterPro" id="IPR051446">
    <property type="entry name" value="HTH_trans_reg/aminotransferase"/>
</dbReference>
<dbReference type="InterPro" id="IPR036388">
    <property type="entry name" value="WH-like_DNA-bd_sf"/>
</dbReference>
<keyword evidence="5" id="KW-0804">Transcription</keyword>
<dbReference type="Proteomes" id="UP000268059">
    <property type="component" value="Chromosome"/>
</dbReference>
<evidence type="ECO:0000256" key="5">
    <source>
        <dbReference type="ARBA" id="ARBA00023163"/>
    </source>
</evidence>
<evidence type="ECO:0000256" key="1">
    <source>
        <dbReference type="ARBA" id="ARBA00005384"/>
    </source>
</evidence>